<accession>A0A383EIT1</accession>
<protein>
    <submittedName>
        <fullName evidence="1">Uncharacterized protein</fullName>
    </submittedName>
</protein>
<organism evidence="1">
    <name type="scientific">marine metagenome</name>
    <dbReference type="NCBI Taxonomy" id="408172"/>
    <lineage>
        <taxon>unclassified sequences</taxon>
        <taxon>metagenomes</taxon>
        <taxon>ecological metagenomes</taxon>
    </lineage>
</organism>
<name>A0A383EIT1_9ZZZZ</name>
<proteinExistence type="predicted"/>
<dbReference type="EMBL" id="UINC01226157">
    <property type="protein sequence ID" value="SVE56524.1"/>
    <property type="molecule type" value="Genomic_DNA"/>
</dbReference>
<reference evidence="1" key="1">
    <citation type="submission" date="2018-05" db="EMBL/GenBank/DDBJ databases">
        <authorList>
            <person name="Lanie J.A."/>
            <person name="Ng W.-L."/>
            <person name="Kazmierczak K.M."/>
            <person name="Andrzejewski T.M."/>
            <person name="Davidsen T.M."/>
            <person name="Wayne K.J."/>
            <person name="Tettelin H."/>
            <person name="Glass J.I."/>
            <person name="Rusch D."/>
            <person name="Podicherti R."/>
            <person name="Tsui H.-C.T."/>
            <person name="Winkler M.E."/>
        </authorList>
    </citation>
    <scope>NUCLEOTIDE SEQUENCE</scope>
</reference>
<feature type="non-terminal residue" evidence="1">
    <location>
        <position position="1"/>
    </location>
</feature>
<sequence>EIYQHALFFGKHLVMIPDQLVTALSKEKSYQIFAK</sequence>
<evidence type="ECO:0000313" key="1">
    <source>
        <dbReference type="EMBL" id="SVE56524.1"/>
    </source>
</evidence>
<dbReference type="AlphaFoldDB" id="A0A383EIT1"/>
<gene>
    <name evidence="1" type="ORF">METZ01_LOCUS509378</name>
</gene>